<feature type="domain" description="CUB-like" evidence="2">
    <location>
        <begin position="367"/>
        <end position="482"/>
    </location>
</feature>
<dbReference type="PANTHER" id="PTHR21447:SF9">
    <property type="entry name" value="CUB-LIKE DOMAIN-CONTAINING PROTEIN"/>
    <property type="match status" value="1"/>
</dbReference>
<keyword evidence="1" id="KW-0732">Signal</keyword>
<protein>
    <recommendedName>
        <fullName evidence="2">CUB-like domain-containing protein</fullName>
    </recommendedName>
</protein>
<proteinExistence type="predicted"/>
<feature type="signal peptide" evidence="1">
    <location>
        <begin position="1"/>
        <end position="24"/>
    </location>
</feature>
<feature type="domain" description="CUB-like" evidence="2">
    <location>
        <begin position="43"/>
        <end position="137"/>
    </location>
</feature>
<accession>A0AAE9AAP3</accession>
<organism evidence="3 4">
    <name type="scientific">Caenorhabditis briggsae</name>
    <dbReference type="NCBI Taxonomy" id="6238"/>
    <lineage>
        <taxon>Eukaryota</taxon>
        <taxon>Metazoa</taxon>
        <taxon>Ecdysozoa</taxon>
        <taxon>Nematoda</taxon>
        <taxon>Chromadorea</taxon>
        <taxon>Rhabditida</taxon>
        <taxon>Rhabditina</taxon>
        <taxon>Rhabditomorpha</taxon>
        <taxon>Rhabditoidea</taxon>
        <taxon>Rhabditidae</taxon>
        <taxon>Peloderinae</taxon>
        <taxon>Caenorhabditis</taxon>
    </lineage>
</organism>
<reference evidence="3 4" key="1">
    <citation type="submission" date="2022-05" db="EMBL/GenBank/DDBJ databases">
        <title>Chromosome-level reference genomes for two strains of Caenorhabditis briggsae: an improved platform for comparative genomics.</title>
        <authorList>
            <person name="Stevens L."/>
            <person name="Andersen E.C."/>
        </authorList>
    </citation>
    <scope>NUCLEOTIDE SEQUENCE [LARGE SCALE GENOMIC DNA]</scope>
    <source>
        <strain evidence="3">QX1410_ONT</strain>
        <tissue evidence="3">Whole-organism</tissue>
    </source>
</reference>
<dbReference type="PANTHER" id="PTHR21447">
    <property type="entry name" value="RING-TYPE DOMAIN-CONTAINING PROTEIN-RELATED"/>
    <property type="match status" value="1"/>
</dbReference>
<dbReference type="EMBL" id="CP090894">
    <property type="protein sequence ID" value="ULT94832.1"/>
    <property type="molecule type" value="Genomic_DNA"/>
</dbReference>
<evidence type="ECO:0000256" key="1">
    <source>
        <dbReference type="SAM" id="SignalP"/>
    </source>
</evidence>
<evidence type="ECO:0000259" key="2">
    <source>
        <dbReference type="Pfam" id="PF02408"/>
    </source>
</evidence>
<dbReference type="AlphaFoldDB" id="A0AAE9AAP3"/>
<gene>
    <name evidence="3" type="ORF">L3Y34_003936</name>
</gene>
<evidence type="ECO:0000313" key="3">
    <source>
        <dbReference type="EMBL" id="ULT94832.1"/>
    </source>
</evidence>
<dbReference type="InterPro" id="IPR003366">
    <property type="entry name" value="CUB-like_dom"/>
</dbReference>
<name>A0AAE9AAP3_CAEBR</name>
<dbReference type="Pfam" id="PF02408">
    <property type="entry name" value="CUB_2"/>
    <property type="match status" value="2"/>
</dbReference>
<evidence type="ECO:0000313" key="4">
    <source>
        <dbReference type="Proteomes" id="UP000827892"/>
    </source>
</evidence>
<sequence length="826" mass="91769">MRTMGFQILNSILIALAITVPAYSLDCTPIPRSDQVAGKQLKIPNGATMPVVLPANFNCTYVINPPLMVFAKLQVENKLKGLNDVIIVRDSLGKSTVITSRSPFLSTFTIFPHTITMIQVTTKSVQMNSMFLLNIAFEKMSTPTLQALATGSSVMNYQTLNETQIELEERQLVTYQANEAITVTLGKSLYQNDIFDNFYVVDGDFHYPTAVTRISQFNQCGTVCYRSQTNTVTIVGLDEFTDESAVVLMETYESEVYDEVVAMTLYDSDNYWDITNRTVNFDSARSNLAYMVLSKDSDGIVIADFSFTEAPPHMIAKAVAGPPNGASKVLVDFTDISITYPIKLNNMNFSGWSFLFVILSIYFAFSEQLDCTQIPLNTQVAGKSLYIPDNQNSPVTLPVDFNCTYAVNPPTQVYAEITVSNNLKGVDDVIVVTDGQKTVTKITRNDPDVVFYVFPGTSTLVNVQNFDATSKFQMTISYVELPNPEQRALQKGQNLNYLMLNSIQRKPITLSADGPIILTLARSDYIVDEFDNYFVVDGFLDQPKTVKRLVDYTLTNFNTSSNVITLVGLDEKVSHSSVILNPSANLNGYYHFAGVTVDKIIGNINVAAEHGQKVGVTIVAKDAGQLVLNKMRLGDGAECKCTAVTGPPTADSKALINFKEDQYALPQLFPYPYFSFIVENCHIQFNFTTTVSPSYYQLDGERSGFIFSPIYFNSEATNRFINLTFAYTGADRKQFVVDVDRAMLSGCTSSEMDINIYDSDWKKTLSTVITGNQEGTRSRAYGSYLNVQMTGYVDGKLKWRLDSSGVSMFNVQSMLILAAFYLVISF</sequence>
<dbReference type="Proteomes" id="UP000827892">
    <property type="component" value="Chromosome IV"/>
</dbReference>
<feature type="chain" id="PRO_5042101256" description="CUB-like domain-containing protein" evidence="1">
    <location>
        <begin position="25"/>
        <end position="826"/>
    </location>
</feature>